<reference evidence="4" key="1">
    <citation type="submission" date="2017-05" db="EMBL/GenBank/DDBJ databases">
        <title>Draft genome sequence of Geobacter pelophilus, a iron(III)-reducing bacteria.</title>
        <authorList>
            <person name="Aoyagi T."/>
            <person name="Koike H."/>
            <person name="Morita T."/>
            <person name="Sato Y."/>
            <person name="Habe H."/>
            <person name="Hori T."/>
        </authorList>
    </citation>
    <scope>NUCLEOTIDE SEQUENCE [LARGE SCALE GENOMIC DNA]</scope>
    <source>
        <strain evidence="4">Drf2</strain>
    </source>
</reference>
<gene>
    <name evidence="3" type="ORF">GPEL0_01r3154</name>
</gene>
<feature type="region of interest" description="Disordered" evidence="1">
    <location>
        <begin position="75"/>
        <end position="98"/>
    </location>
</feature>
<accession>A0ABQ0MJV3</accession>
<dbReference type="EMBL" id="BDQG01000001">
    <property type="protein sequence ID" value="GAW67365.1"/>
    <property type="molecule type" value="Genomic_DNA"/>
</dbReference>
<organism evidence="3 4">
    <name type="scientific">Geoanaerobacter pelophilus</name>
    <dbReference type="NCBI Taxonomy" id="60036"/>
    <lineage>
        <taxon>Bacteria</taxon>
        <taxon>Pseudomonadati</taxon>
        <taxon>Thermodesulfobacteriota</taxon>
        <taxon>Desulfuromonadia</taxon>
        <taxon>Geobacterales</taxon>
        <taxon>Geobacteraceae</taxon>
        <taxon>Geoanaerobacter</taxon>
    </lineage>
</organism>
<evidence type="ECO:0000256" key="2">
    <source>
        <dbReference type="SAM" id="SignalP"/>
    </source>
</evidence>
<comment type="caution">
    <text evidence="3">The sequence shown here is derived from an EMBL/GenBank/DDBJ whole genome shotgun (WGS) entry which is preliminary data.</text>
</comment>
<dbReference type="Proteomes" id="UP000194153">
    <property type="component" value="Unassembled WGS sequence"/>
</dbReference>
<evidence type="ECO:0000256" key="1">
    <source>
        <dbReference type="SAM" id="MobiDB-lite"/>
    </source>
</evidence>
<keyword evidence="4" id="KW-1185">Reference proteome</keyword>
<sequence>MPLTPQEENMEKTARIFLALCLLVLWSSSFACASDLDDGISKPYDESIERDDELGQKDRNISFIKRNAMSQADVAAKAATRQMPSVRGGVSAPPSAPATGNLNSVVLGIGGSVRGDIVIIDQSRGDKTQVIGR</sequence>
<evidence type="ECO:0000313" key="4">
    <source>
        <dbReference type="Proteomes" id="UP000194153"/>
    </source>
</evidence>
<evidence type="ECO:0000313" key="3">
    <source>
        <dbReference type="EMBL" id="GAW67365.1"/>
    </source>
</evidence>
<name>A0ABQ0MJV3_9BACT</name>
<proteinExistence type="predicted"/>
<feature type="chain" id="PRO_5047517362" evidence="2">
    <location>
        <begin position="34"/>
        <end position="133"/>
    </location>
</feature>
<protein>
    <submittedName>
        <fullName evidence="3">Uncharacterized protein</fullName>
    </submittedName>
</protein>
<keyword evidence="2" id="KW-0732">Signal</keyword>
<feature type="signal peptide" evidence="2">
    <location>
        <begin position="1"/>
        <end position="33"/>
    </location>
</feature>